<evidence type="ECO:0000313" key="5">
    <source>
        <dbReference type="Proteomes" id="UP000254866"/>
    </source>
</evidence>
<dbReference type="EMBL" id="NPIC01000016">
    <property type="protein sequence ID" value="RDL30230.1"/>
    <property type="molecule type" value="Genomic_DNA"/>
</dbReference>
<evidence type="ECO:0000256" key="1">
    <source>
        <dbReference type="ARBA" id="ARBA00023098"/>
    </source>
</evidence>
<gene>
    <name evidence="4" type="ORF">BP5553_10508</name>
</gene>
<comment type="caution">
    <text evidence="4">The sequence shown here is derived from an EMBL/GenBank/DDBJ whole genome shotgun (WGS) entry which is preliminary data.</text>
</comment>
<dbReference type="SUPFAM" id="SSF52151">
    <property type="entry name" value="FabD/lysophospholipase-like"/>
    <property type="match status" value="1"/>
</dbReference>
<dbReference type="AlphaFoldDB" id="A0A370T9I4"/>
<keyword evidence="5" id="KW-1185">Reference proteome</keyword>
<dbReference type="Gene3D" id="3.40.50.300">
    <property type="entry name" value="P-loop containing nucleotide triphosphate hydrolases"/>
    <property type="match status" value="1"/>
</dbReference>
<dbReference type="Pfam" id="PF13424">
    <property type="entry name" value="TPR_12"/>
    <property type="match status" value="2"/>
</dbReference>
<dbReference type="Proteomes" id="UP000254866">
    <property type="component" value="Unassembled WGS sequence"/>
</dbReference>
<organism evidence="4 5">
    <name type="scientific">Venustampulla echinocandica</name>
    <dbReference type="NCBI Taxonomy" id="2656787"/>
    <lineage>
        <taxon>Eukaryota</taxon>
        <taxon>Fungi</taxon>
        <taxon>Dikarya</taxon>
        <taxon>Ascomycota</taxon>
        <taxon>Pezizomycotina</taxon>
        <taxon>Leotiomycetes</taxon>
        <taxon>Helotiales</taxon>
        <taxon>Pleuroascaceae</taxon>
        <taxon>Venustampulla</taxon>
    </lineage>
</organism>
<dbReference type="GO" id="GO:0016787">
    <property type="term" value="F:hydrolase activity"/>
    <property type="evidence" value="ECO:0007669"/>
    <property type="project" value="UniProtKB-UniRule"/>
</dbReference>
<dbReference type="CDD" id="cd07216">
    <property type="entry name" value="Pat17_PNPLA8_PNPLA9_like3"/>
    <property type="match status" value="1"/>
</dbReference>
<evidence type="ECO:0000256" key="2">
    <source>
        <dbReference type="PROSITE-ProRule" id="PRU01161"/>
    </source>
</evidence>
<dbReference type="PROSITE" id="PS51635">
    <property type="entry name" value="PNPLA"/>
    <property type="match status" value="1"/>
</dbReference>
<keyword evidence="2" id="KW-0378">Hydrolase</keyword>
<name>A0A370T9I4_9HELO</name>
<dbReference type="InterPro" id="IPR002182">
    <property type="entry name" value="NB-ARC"/>
</dbReference>
<dbReference type="OrthoDB" id="626167at2759"/>
<protein>
    <recommendedName>
        <fullName evidence="3">PNPLA domain-containing protein</fullName>
    </recommendedName>
</protein>
<dbReference type="GO" id="GO:0046486">
    <property type="term" value="P:glycerolipid metabolic process"/>
    <property type="evidence" value="ECO:0007669"/>
    <property type="project" value="UniProtKB-ARBA"/>
</dbReference>
<dbReference type="GeneID" id="43603357"/>
<dbReference type="PANTHER" id="PTHR46082:SF6">
    <property type="entry name" value="AAA+ ATPASE DOMAIN-CONTAINING PROTEIN-RELATED"/>
    <property type="match status" value="1"/>
</dbReference>
<dbReference type="InterPro" id="IPR053137">
    <property type="entry name" value="NLR-like"/>
</dbReference>
<dbReference type="GO" id="GO:0043531">
    <property type="term" value="F:ADP binding"/>
    <property type="evidence" value="ECO:0007669"/>
    <property type="project" value="InterPro"/>
</dbReference>
<reference evidence="4 5" key="1">
    <citation type="journal article" date="2018" name="IMA Fungus">
        <title>IMA Genome-F 9: Draft genome sequence of Annulohypoxylon stygium, Aspergillus mulundensis, Berkeleyomyces basicola (syn. Thielaviopsis basicola), Ceratocystis smalleyi, two Cercospora beticola strains, Coleophoma cylindrospora, Fusarium fracticaudum, Phialophora cf. hyalina, and Morchella septimelata.</title>
        <authorList>
            <person name="Wingfield B.D."/>
            <person name="Bills G.F."/>
            <person name="Dong Y."/>
            <person name="Huang W."/>
            <person name="Nel W.J."/>
            <person name="Swalarsk-Parry B.S."/>
            <person name="Vaghefi N."/>
            <person name="Wilken P.M."/>
            <person name="An Z."/>
            <person name="de Beer Z.W."/>
            <person name="De Vos L."/>
            <person name="Chen L."/>
            <person name="Duong T.A."/>
            <person name="Gao Y."/>
            <person name="Hammerbacher A."/>
            <person name="Kikkert J.R."/>
            <person name="Li Y."/>
            <person name="Li H."/>
            <person name="Li K."/>
            <person name="Li Q."/>
            <person name="Liu X."/>
            <person name="Ma X."/>
            <person name="Naidoo K."/>
            <person name="Pethybridge S.J."/>
            <person name="Sun J."/>
            <person name="Steenkamp E.T."/>
            <person name="van der Nest M.A."/>
            <person name="van Wyk S."/>
            <person name="Wingfield M.J."/>
            <person name="Xiong C."/>
            <person name="Yue Q."/>
            <person name="Zhang X."/>
        </authorList>
    </citation>
    <scope>NUCLEOTIDE SEQUENCE [LARGE SCALE GENOMIC DNA]</scope>
    <source>
        <strain evidence="4 5">BP 5553</strain>
    </source>
</reference>
<dbReference type="STRING" id="2656787.A0A370T9I4"/>
<evidence type="ECO:0000259" key="3">
    <source>
        <dbReference type="PROSITE" id="PS51635"/>
    </source>
</evidence>
<dbReference type="SUPFAM" id="SSF52540">
    <property type="entry name" value="P-loop containing nucleoside triphosphate hydrolases"/>
    <property type="match status" value="1"/>
</dbReference>
<dbReference type="Gene3D" id="1.25.40.10">
    <property type="entry name" value="Tetratricopeptide repeat domain"/>
    <property type="match status" value="2"/>
</dbReference>
<feature type="short sequence motif" description="DGA/G" evidence="2">
    <location>
        <begin position="208"/>
        <end position="210"/>
    </location>
</feature>
<dbReference type="InterPro" id="IPR016035">
    <property type="entry name" value="Acyl_Trfase/lysoPLipase"/>
</dbReference>
<evidence type="ECO:0000313" key="4">
    <source>
        <dbReference type="EMBL" id="RDL30230.1"/>
    </source>
</evidence>
<dbReference type="GO" id="GO:0016042">
    <property type="term" value="P:lipid catabolic process"/>
    <property type="evidence" value="ECO:0007669"/>
    <property type="project" value="UniProtKB-UniRule"/>
</dbReference>
<sequence>MSADGGEPNPLNSTGLCLLSLDGGGVRGLSTLYILKSIMDRLNYERKCTANLPPAKPCEVFDLIGGTSTGGLIAIMLGRLEMDVDECIAAYSDLAEAVFHQKKSRLPFNLKGKVQAKFDSAKLEKAVRETIKNKSISGTELFDNGTERGCRTFVCTIDQDTKSIVRLRSYTLPEESSIPATICQAALATSAATTFFEPVRIGNRIFADGGLGANNPVDEVECEAMNIWCSESADLKPLVKCFLSIGTGNPGIQAFEESIVKFLGQTVVDIATGTEETEKRFIAKWRKHYDENRYFRFNVDQGLQTIGLDEYKKQGAMEAATDRYLINQAQKNRIRDCIRNLSLKQKKSDTSFAGSVNAYIERKIIAATISSHRRFMYPALEVHHYIIRNGPIEAIHQHFQTPLDKPTPTVFVLLGMGGCGKSQLALEYCRQGENKKLFSAVFWLDASSPTSIAQSFADIAHELLKPNFDIADEKGNIQFVLRQIKAWQFRWLLVFDNFDDPSAFGDRSIRQYFPQSGYGSILFTSRHAVAKNLGSYIEVTNMSDDEALQLLLKRSQVDRTDRNIQEGEVIVKRLGYHALAIDQAGAYILARSLDLDLYLTHYSERKEKVLNEVPALWDYRRKLKTDPDVETKLTVFTTWELSLELINGIPTTQKDKVHLLTIAAFLDSKEVSDDLFGCYGSRNVDWMASCMRDGAWDKYAVQDILKELQNLSLLQSLYIGRMETKFSLHPMIQDWVKLRVNSDARLKFALEAILILSTFFAIHDVNDLAFTTKQALLSHLEVVLQNENDYKILQSNLEEPKLLDAAAVFGSFFNSQGRYKLSKQMNLHALKGRSLVLGQDHPDTLTSMNNLAFLLKRQGNYSEAEPIYRQTLELSEKVLGQEHPDTLISMNNLACLLKQQGNYNEAEPIYRQTFELSEKVLGLEHPDTLIKPIYRQTLELSKKVLGLEHPDTLISMNNLAFLLECQGNYSETEPIYRETLELLKKVLGQEHPDTLTSMNNLACLLKQQGNYSEAELIYRQTLALRQKVLGQEHPDTLISMNNLALLEKVLSQEHPDTLSSMNNLASILESQENTSRVQ</sequence>
<feature type="active site" description="Proton acceptor" evidence="2">
    <location>
        <position position="208"/>
    </location>
</feature>
<dbReference type="InterPro" id="IPR027417">
    <property type="entry name" value="P-loop_NTPase"/>
</dbReference>
<dbReference type="InterPro" id="IPR019734">
    <property type="entry name" value="TPR_rpt"/>
</dbReference>
<dbReference type="SMART" id="SM00028">
    <property type="entry name" value="TPR"/>
    <property type="match status" value="4"/>
</dbReference>
<dbReference type="Pfam" id="PF01734">
    <property type="entry name" value="Patatin"/>
    <property type="match status" value="1"/>
</dbReference>
<feature type="short sequence motif" description="GXGXXG" evidence="2">
    <location>
        <begin position="23"/>
        <end position="28"/>
    </location>
</feature>
<accession>A0A370T9I4</accession>
<dbReference type="Gene3D" id="3.40.1090.10">
    <property type="entry name" value="Cytosolic phospholipase A2 catalytic domain"/>
    <property type="match status" value="1"/>
</dbReference>
<dbReference type="SUPFAM" id="SSF48452">
    <property type="entry name" value="TPR-like"/>
    <property type="match status" value="1"/>
</dbReference>
<feature type="domain" description="PNPLA" evidence="3">
    <location>
        <begin position="19"/>
        <end position="221"/>
    </location>
</feature>
<feature type="active site" description="Nucleophile" evidence="2">
    <location>
        <position position="68"/>
    </location>
</feature>
<proteinExistence type="predicted"/>
<dbReference type="Pfam" id="PF00931">
    <property type="entry name" value="NB-ARC"/>
    <property type="match status" value="1"/>
</dbReference>
<dbReference type="PANTHER" id="PTHR46082">
    <property type="entry name" value="ATP/GTP-BINDING PROTEIN-RELATED"/>
    <property type="match status" value="1"/>
</dbReference>
<dbReference type="RefSeq" id="XP_031864838.1">
    <property type="nucleotide sequence ID" value="XM_032019131.1"/>
</dbReference>
<dbReference type="InterPro" id="IPR011990">
    <property type="entry name" value="TPR-like_helical_dom_sf"/>
</dbReference>
<keyword evidence="1 2" id="KW-0443">Lipid metabolism</keyword>
<feature type="short sequence motif" description="GXSXG" evidence="2">
    <location>
        <begin position="66"/>
        <end position="70"/>
    </location>
</feature>
<keyword evidence="2" id="KW-0442">Lipid degradation</keyword>
<dbReference type="InterPro" id="IPR002641">
    <property type="entry name" value="PNPLA_dom"/>
</dbReference>